<keyword evidence="2" id="KW-1133">Transmembrane helix</keyword>
<feature type="transmembrane region" description="Helical" evidence="2">
    <location>
        <begin position="17"/>
        <end position="40"/>
    </location>
</feature>
<feature type="region of interest" description="Disordered" evidence="1">
    <location>
        <begin position="78"/>
        <end position="99"/>
    </location>
</feature>
<dbReference type="Proteomes" id="UP001156627">
    <property type="component" value="Unassembled WGS sequence"/>
</dbReference>
<evidence type="ECO:0000256" key="1">
    <source>
        <dbReference type="SAM" id="MobiDB-lite"/>
    </source>
</evidence>
<gene>
    <name evidence="3" type="ORF">GCM10007898_43610</name>
</gene>
<keyword evidence="2" id="KW-0812">Transmembrane</keyword>
<evidence type="ECO:0000313" key="3">
    <source>
        <dbReference type="EMBL" id="GLQ90785.1"/>
    </source>
</evidence>
<organism evidence="3 4">
    <name type="scientific">Dyella flagellata</name>
    <dbReference type="NCBI Taxonomy" id="1867833"/>
    <lineage>
        <taxon>Bacteria</taxon>
        <taxon>Pseudomonadati</taxon>
        <taxon>Pseudomonadota</taxon>
        <taxon>Gammaproteobacteria</taxon>
        <taxon>Lysobacterales</taxon>
        <taxon>Rhodanobacteraceae</taxon>
        <taxon>Dyella</taxon>
    </lineage>
</organism>
<keyword evidence="4" id="KW-1185">Reference proteome</keyword>
<reference evidence="4" key="1">
    <citation type="journal article" date="2019" name="Int. J. Syst. Evol. Microbiol.">
        <title>The Global Catalogue of Microorganisms (GCM) 10K type strain sequencing project: providing services to taxonomists for standard genome sequencing and annotation.</title>
        <authorList>
            <consortium name="The Broad Institute Genomics Platform"/>
            <consortium name="The Broad Institute Genome Sequencing Center for Infectious Disease"/>
            <person name="Wu L."/>
            <person name="Ma J."/>
        </authorList>
    </citation>
    <scope>NUCLEOTIDE SEQUENCE [LARGE SCALE GENOMIC DNA]</scope>
    <source>
        <strain evidence="4">NBRC 111981</strain>
    </source>
</reference>
<feature type="transmembrane region" description="Helical" evidence="2">
    <location>
        <begin position="46"/>
        <end position="67"/>
    </location>
</feature>
<keyword evidence="2" id="KW-0472">Membrane</keyword>
<accession>A0ABQ5XGG3</accession>
<comment type="caution">
    <text evidence="3">The sequence shown here is derived from an EMBL/GenBank/DDBJ whole genome shotgun (WGS) entry which is preliminary data.</text>
</comment>
<dbReference type="EMBL" id="BSOA01000050">
    <property type="protein sequence ID" value="GLQ90785.1"/>
    <property type="molecule type" value="Genomic_DNA"/>
</dbReference>
<name>A0ABQ5XGG3_9GAMM</name>
<evidence type="ECO:0000313" key="4">
    <source>
        <dbReference type="Proteomes" id="UP001156627"/>
    </source>
</evidence>
<evidence type="ECO:0000256" key="2">
    <source>
        <dbReference type="SAM" id="Phobius"/>
    </source>
</evidence>
<proteinExistence type="predicted"/>
<sequence>MATSSACSQDWGHMKRVVLITAAVLTSLAVPILTLDYFLISVGDHLAALITTSMAAATAWLCLRSLLGDSHAEIRPWVLHPQQQHRSRPPAMPTIQPRR</sequence>
<protein>
    <submittedName>
        <fullName evidence="3">Uncharacterized protein</fullName>
    </submittedName>
</protein>